<dbReference type="InterPro" id="IPR039994">
    <property type="entry name" value="NO66-like"/>
</dbReference>
<keyword evidence="3" id="KW-0223">Dioxygenase</keyword>
<evidence type="ECO:0000256" key="1">
    <source>
        <dbReference type="ARBA" id="ARBA00001954"/>
    </source>
</evidence>
<dbReference type="AlphaFoldDB" id="A0A0G3BP97"/>
<evidence type="ECO:0000256" key="2">
    <source>
        <dbReference type="ARBA" id="ARBA00022723"/>
    </source>
</evidence>
<evidence type="ECO:0000256" key="5">
    <source>
        <dbReference type="ARBA" id="ARBA00023004"/>
    </source>
</evidence>
<evidence type="ECO:0000313" key="8">
    <source>
        <dbReference type="Proteomes" id="UP000035352"/>
    </source>
</evidence>
<dbReference type="EMBL" id="CP011371">
    <property type="protein sequence ID" value="AKJ28380.1"/>
    <property type="molecule type" value="Genomic_DNA"/>
</dbReference>
<gene>
    <name evidence="7" type="primary">ycfD</name>
    <name evidence="7" type="ORF">AAW51_1689</name>
</gene>
<dbReference type="STRING" id="413882.AAW51_1689"/>
<dbReference type="OrthoDB" id="9764016at2"/>
<keyword evidence="4" id="KW-0560">Oxidoreductase</keyword>
<dbReference type="GO" id="GO:0046872">
    <property type="term" value="F:metal ion binding"/>
    <property type="evidence" value="ECO:0007669"/>
    <property type="project" value="UniProtKB-KW"/>
</dbReference>
<keyword evidence="2" id="KW-0479">Metal-binding</keyword>
<dbReference type="PANTHER" id="PTHR13096:SF8">
    <property type="entry name" value="RIBOSOMAL OXYGENASE 1"/>
    <property type="match status" value="1"/>
</dbReference>
<dbReference type="SUPFAM" id="SSF51197">
    <property type="entry name" value="Clavaminate synthase-like"/>
    <property type="match status" value="1"/>
</dbReference>
<evidence type="ECO:0000259" key="6">
    <source>
        <dbReference type="PROSITE" id="PS51184"/>
    </source>
</evidence>
<dbReference type="Gene3D" id="3.40.366.30">
    <property type="entry name" value="50S ribosomal protein L16 arginine hydroxylase, Chain A, Domain 2"/>
    <property type="match status" value="1"/>
</dbReference>
<dbReference type="PROSITE" id="PS51184">
    <property type="entry name" value="JMJC"/>
    <property type="match status" value="1"/>
</dbReference>
<dbReference type="Gene3D" id="2.60.120.650">
    <property type="entry name" value="Cupin"/>
    <property type="match status" value="1"/>
</dbReference>
<dbReference type="SMART" id="SM00558">
    <property type="entry name" value="JmjC"/>
    <property type="match status" value="1"/>
</dbReference>
<evidence type="ECO:0000313" key="7">
    <source>
        <dbReference type="EMBL" id="AKJ28380.1"/>
    </source>
</evidence>
<dbReference type="KEGG" id="pbh:AAW51_1689"/>
<organism evidence="7 8">
    <name type="scientific">Caldimonas brevitalea</name>
    <dbReference type="NCBI Taxonomy" id="413882"/>
    <lineage>
        <taxon>Bacteria</taxon>
        <taxon>Pseudomonadati</taxon>
        <taxon>Pseudomonadota</taxon>
        <taxon>Betaproteobacteria</taxon>
        <taxon>Burkholderiales</taxon>
        <taxon>Sphaerotilaceae</taxon>
        <taxon>Caldimonas</taxon>
    </lineage>
</organism>
<keyword evidence="5" id="KW-0408">Iron</keyword>
<evidence type="ECO:0000256" key="4">
    <source>
        <dbReference type="ARBA" id="ARBA00023002"/>
    </source>
</evidence>
<dbReference type="GO" id="GO:0016706">
    <property type="term" value="F:2-oxoglutarate-dependent dioxygenase activity"/>
    <property type="evidence" value="ECO:0007669"/>
    <property type="project" value="TreeGrafter"/>
</dbReference>
<dbReference type="InterPro" id="IPR003347">
    <property type="entry name" value="JmjC_dom"/>
</dbReference>
<evidence type="ECO:0000256" key="3">
    <source>
        <dbReference type="ARBA" id="ARBA00022964"/>
    </source>
</evidence>
<dbReference type="Pfam" id="PF20514">
    <property type="entry name" value="WHD_ROXA"/>
    <property type="match status" value="1"/>
</dbReference>
<dbReference type="RefSeq" id="WP_047194246.1">
    <property type="nucleotide sequence ID" value="NZ_CP011371.1"/>
</dbReference>
<name>A0A0G3BP97_9BURK</name>
<comment type="cofactor">
    <cofactor evidence="1">
        <name>Fe(2+)</name>
        <dbReference type="ChEBI" id="CHEBI:29033"/>
    </cofactor>
</comment>
<dbReference type="InterPro" id="IPR046799">
    <property type="entry name" value="ROXA-like_wH"/>
</dbReference>
<accession>A0A0G3BP97</accession>
<reference evidence="7 8" key="1">
    <citation type="submission" date="2015-05" db="EMBL/GenBank/DDBJ databases">
        <authorList>
            <person name="Tang B."/>
            <person name="Yu Y."/>
        </authorList>
    </citation>
    <scope>NUCLEOTIDE SEQUENCE [LARGE SCALE GENOMIC DNA]</scope>
    <source>
        <strain evidence="7 8">DSM 7029</strain>
    </source>
</reference>
<protein>
    <submittedName>
        <fullName evidence="7">Cupin</fullName>
    </submittedName>
</protein>
<proteinExistence type="predicted"/>
<sequence length="372" mass="42016">MDITQKLSLLGGLTPEQFMRRHWHKKPLLIRQALPGLQPLLSRAELFELAGREDVESRLIARGDQGWSLKRGPLTRRALPPLTRPGWTLLVQGVDLHQQAVHELLQQFRFVPDARVDDLMISYATDTGGVGPHFDSYDVFLLQVQGRRRWRIGRLADPALLPGMPLKILENFVAEQEWVLEPGDMLYLPPRWAHDGVADGECMTYSVGFRAPSRAELAREVVVRMLEALDEDAVEVLYRDPDQPATTTPGALPLGLNAFARDAVADLLHDEDSFACALGEYLSEPKPQVWFEVGEGQDLSAGVRLDRRSRMMYDERHIFFNGESYRAAGRDARLMRTLADTRSLDAKQVAQLSPDARALLEQWADDGWLHPL</sequence>
<dbReference type="Proteomes" id="UP000035352">
    <property type="component" value="Chromosome"/>
</dbReference>
<dbReference type="Pfam" id="PF08007">
    <property type="entry name" value="JmjC_2"/>
    <property type="match status" value="1"/>
</dbReference>
<dbReference type="PATRIC" id="fig|413882.6.peg.1775"/>
<dbReference type="PANTHER" id="PTHR13096">
    <property type="entry name" value="MINA53 MYC INDUCED NUCLEAR ANTIGEN"/>
    <property type="match status" value="1"/>
</dbReference>
<keyword evidence="8" id="KW-1185">Reference proteome</keyword>
<feature type="domain" description="JmjC" evidence="6">
    <location>
        <begin position="100"/>
        <end position="226"/>
    </location>
</feature>